<keyword evidence="2" id="KW-0378">Hydrolase</keyword>
<evidence type="ECO:0000313" key="4">
    <source>
        <dbReference type="Proteomes" id="UP000594468"/>
    </source>
</evidence>
<dbReference type="CDD" id="cd00586">
    <property type="entry name" value="4HBT"/>
    <property type="match status" value="1"/>
</dbReference>
<gene>
    <name evidence="3" type="ORF">G4Y79_02220</name>
</gene>
<evidence type="ECO:0000256" key="2">
    <source>
        <dbReference type="ARBA" id="ARBA00022801"/>
    </source>
</evidence>
<keyword evidence="4" id="KW-1185">Reference proteome</keyword>
<accession>A0A7S8EAE9</accession>
<protein>
    <submittedName>
        <fullName evidence="3">Acyl-CoA thioesterase</fullName>
    </submittedName>
</protein>
<reference evidence="3 4" key="1">
    <citation type="submission" date="2020-02" db="EMBL/GenBank/DDBJ databases">
        <authorList>
            <person name="Zheng R.K."/>
            <person name="Sun C.M."/>
        </authorList>
    </citation>
    <scope>NUCLEOTIDE SEQUENCE [LARGE SCALE GENOMIC DNA]</scope>
    <source>
        <strain evidence="4">rifampicinis</strain>
    </source>
</reference>
<dbReference type="PANTHER" id="PTHR31793">
    <property type="entry name" value="4-HYDROXYBENZOYL-COA THIOESTERASE FAMILY MEMBER"/>
    <property type="match status" value="1"/>
</dbReference>
<dbReference type="SUPFAM" id="SSF54637">
    <property type="entry name" value="Thioesterase/thiol ester dehydrase-isomerase"/>
    <property type="match status" value="1"/>
</dbReference>
<name>A0A7S8EAE9_9CHLR</name>
<dbReference type="EMBL" id="CP062983">
    <property type="protein sequence ID" value="QPC83213.1"/>
    <property type="molecule type" value="Genomic_DNA"/>
</dbReference>
<comment type="similarity">
    <text evidence="1">Belongs to the 4-hydroxybenzoyl-CoA thioesterase family.</text>
</comment>
<dbReference type="KEGG" id="pmet:G4Y79_02220"/>
<dbReference type="GO" id="GO:0047617">
    <property type="term" value="F:fatty acyl-CoA hydrolase activity"/>
    <property type="evidence" value="ECO:0007669"/>
    <property type="project" value="TreeGrafter"/>
</dbReference>
<dbReference type="AlphaFoldDB" id="A0A7S8EAE9"/>
<organism evidence="3 4">
    <name type="scientific">Phototrophicus methaneseepsis</name>
    <dbReference type="NCBI Taxonomy" id="2710758"/>
    <lineage>
        <taxon>Bacteria</taxon>
        <taxon>Bacillati</taxon>
        <taxon>Chloroflexota</taxon>
        <taxon>Candidatus Thermofontia</taxon>
        <taxon>Phototrophicales</taxon>
        <taxon>Phototrophicaceae</taxon>
        <taxon>Phototrophicus</taxon>
    </lineage>
</organism>
<dbReference type="InterPro" id="IPR050563">
    <property type="entry name" value="4-hydroxybenzoyl-CoA_TE"/>
</dbReference>
<dbReference type="Gene3D" id="3.10.129.10">
    <property type="entry name" value="Hotdog Thioesterase"/>
    <property type="match status" value="1"/>
</dbReference>
<dbReference type="PANTHER" id="PTHR31793:SF27">
    <property type="entry name" value="NOVEL THIOESTERASE SUPERFAMILY DOMAIN AND SAPOSIN A-TYPE DOMAIN CONTAINING PROTEIN (0610012H03RIK)"/>
    <property type="match status" value="1"/>
</dbReference>
<evidence type="ECO:0000256" key="1">
    <source>
        <dbReference type="ARBA" id="ARBA00005953"/>
    </source>
</evidence>
<proteinExistence type="inferred from homology"/>
<dbReference type="RefSeq" id="WP_195171280.1">
    <property type="nucleotide sequence ID" value="NZ_CP062983.1"/>
</dbReference>
<evidence type="ECO:0000313" key="3">
    <source>
        <dbReference type="EMBL" id="QPC83213.1"/>
    </source>
</evidence>
<sequence>MPLPEGFRHETPISVRFADIDIMGHVNHAKYLTYMEQARIHYVQQVCSWQGNWDTLGLILAHVEVDYMLPVIFGDAVTVYTRCVRLGTKSFDLEYVMFRQHMSAAPEAVARAKTVMVAYDYQKRVSAPVPDSWRHAILEYEPELAQE</sequence>
<dbReference type="InterPro" id="IPR006684">
    <property type="entry name" value="YbgC/YbaW"/>
</dbReference>
<dbReference type="PIRSF" id="PIRSF003230">
    <property type="entry name" value="YbgC"/>
    <property type="match status" value="1"/>
</dbReference>
<dbReference type="InterPro" id="IPR029069">
    <property type="entry name" value="HotDog_dom_sf"/>
</dbReference>
<dbReference type="Pfam" id="PF13279">
    <property type="entry name" value="4HBT_2"/>
    <property type="match status" value="1"/>
</dbReference>
<dbReference type="Proteomes" id="UP000594468">
    <property type="component" value="Chromosome"/>
</dbReference>